<dbReference type="AlphaFoldDB" id="A0A3M8AKD2"/>
<dbReference type="Gene3D" id="1.20.1250.20">
    <property type="entry name" value="MFS general substrate transporter like domains"/>
    <property type="match status" value="2"/>
</dbReference>
<feature type="transmembrane region" description="Helical" evidence="6">
    <location>
        <begin position="201"/>
        <end position="226"/>
    </location>
</feature>
<feature type="transmembrane region" description="Helical" evidence="6">
    <location>
        <begin position="267"/>
        <end position="284"/>
    </location>
</feature>
<dbReference type="PANTHER" id="PTHR23523">
    <property type="match status" value="1"/>
</dbReference>
<evidence type="ECO:0000256" key="1">
    <source>
        <dbReference type="ARBA" id="ARBA00004651"/>
    </source>
</evidence>
<dbReference type="PANTHER" id="PTHR23523:SF2">
    <property type="entry name" value="2-NITROIMIDAZOLE TRANSPORTER"/>
    <property type="match status" value="1"/>
</dbReference>
<evidence type="ECO:0000313" key="9">
    <source>
        <dbReference type="EMBL" id="RNB51652.1"/>
    </source>
</evidence>
<evidence type="ECO:0000313" key="8">
    <source>
        <dbReference type="EMBL" id="GED27941.1"/>
    </source>
</evidence>
<evidence type="ECO:0000256" key="5">
    <source>
        <dbReference type="ARBA" id="ARBA00023136"/>
    </source>
</evidence>
<dbReference type="InterPro" id="IPR020846">
    <property type="entry name" value="MFS_dom"/>
</dbReference>
<dbReference type="RefSeq" id="WP_007783728.1">
    <property type="nucleotide sequence ID" value="NZ_BJOD01000054.1"/>
</dbReference>
<evidence type="ECO:0000256" key="2">
    <source>
        <dbReference type="ARBA" id="ARBA00022448"/>
    </source>
</evidence>
<dbReference type="Pfam" id="PF07690">
    <property type="entry name" value="MFS_1"/>
    <property type="match status" value="1"/>
</dbReference>
<dbReference type="InterPro" id="IPR011701">
    <property type="entry name" value="MFS"/>
</dbReference>
<dbReference type="EMBL" id="BJOD01000054">
    <property type="protein sequence ID" value="GED27941.1"/>
    <property type="molecule type" value="Genomic_DNA"/>
</dbReference>
<sequence>MRLFYLIAVIFLLSLNLRPSITSVGPLLDIIQTDLGMSGVTASLITTLPVFCMGLFALFSITLSQRFGLERSLLVAIVMIFAATAYRVLVLDSVSLLVTALISGIGIGIAGPLLSGFIKKYFPGKPGAASIYSVSLVIGAAIASSLSIPLFTALGQSWQYSLCVWALLAVLAAAALLPLAKQKAGKSAAPVPKLRIKSGRMIASMLFFGCMSSMFYMITAWLAPLVQAAGMSHAQSGLVLTLFTIIQIPVSFLIPVIVSRTGNRNRWLFTCALAELVGIALLLVHASPWLATVFLGIGAGGLFPLALLIPIEEADSAQEATSWSAVMQFGGYMLGSLGPVLIGLAVDLFGDFTFALVAMLVIIGCLLLAISKLGPRQKEKHQAAPHAAGREEAVR</sequence>
<reference evidence="8 11" key="2">
    <citation type="submission" date="2019-06" db="EMBL/GenBank/DDBJ databases">
        <title>Whole genome shotgun sequence of Brevibacillus agri NBRC 15538.</title>
        <authorList>
            <person name="Hosoyama A."/>
            <person name="Uohara A."/>
            <person name="Ohji S."/>
            <person name="Ichikawa N."/>
        </authorList>
    </citation>
    <scope>NUCLEOTIDE SEQUENCE [LARGE SCALE GENOMIC DNA]</scope>
    <source>
        <strain evidence="8 11">NBRC 15538</strain>
    </source>
</reference>
<dbReference type="GeneID" id="82812758"/>
<name>A0A3M8AKD2_9BACL</name>
<dbReference type="Proteomes" id="UP000276178">
    <property type="component" value="Unassembled WGS sequence"/>
</dbReference>
<dbReference type="OrthoDB" id="9797740at2"/>
<dbReference type="SUPFAM" id="SSF103473">
    <property type="entry name" value="MFS general substrate transporter"/>
    <property type="match status" value="1"/>
</dbReference>
<accession>A0A3M8AKD2</accession>
<comment type="subcellular location">
    <subcellularLocation>
        <location evidence="1">Cell membrane</location>
        <topology evidence="1">Multi-pass membrane protein</topology>
    </subcellularLocation>
</comment>
<feature type="transmembrane region" description="Helical" evidence="6">
    <location>
        <begin position="238"/>
        <end position="258"/>
    </location>
</feature>
<dbReference type="PROSITE" id="PS50850">
    <property type="entry name" value="MFS"/>
    <property type="match status" value="1"/>
</dbReference>
<evidence type="ECO:0000259" key="7">
    <source>
        <dbReference type="PROSITE" id="PS50850"/>
    </source>
</evidence>
<reference evidence="9 10" key="1">
    <citation type="submission" date="2018-10" db="EMBL/GenBank/DDBJ databases">
        <title>Phylogenomics of Brevibacillus.</title>
        <authorList>
            <person name="Dunlap C."/>
        </authorList>
    </citation>
    <scope>NUCLEOTIDE SEQUENCE [LARGE SCALE GENOMIC DNA]</scope>
    <source>
        <strain evidence="9 10">NRRL NRS 1219</strain>
    </source>
</reference>
<dbReference type="GO" id="GO:0005886">
    <property type="term" value="C:plasma membrane"/>
    <property type="evidence" value="ECO:0007669"/>
    <property type="project" value="UniProtKB-SubCell"/>
</dbReference>
<gene>
    <name evidence="8" type="ORF">BAG01nite_40430</name>
    <name evidence="9" type="ORF">EB820_19725</name>
</gene>
<feature type="transmembrane region" description="Helical" evidence="6">
    <location>
        <begin position="352"/>
        <end position="370"/>
    </location>
</feature>
<dbReference type="GO" id="GO:0022857">
    <property type="term" value="F:transmembrane transporter activity"/>
    <property type="evidence" value="ECO:0007669"/>
    <property type="project" value="InterPro"/>
</dbReference>
<dbReference type="Proteomes" id="UP000317180">
    <property type="component" value="Unassembled WGS sequence"/>
</dbReference>
<feature type="transmembrane region" description="Helical" evidence="6">
    <location>
        <begin position="290"/>
        <end position="311"/>
    </location>
</feature>
<proteinExistence type="predicted"/>
<feature type="domain" description="Major facilitator superfamily (MFS) profile" evidence="7">
    <location>
        <begin position="2"/>
        <end position="376"/>
    </location>
</feature>
<feature type="transmembrane region" description="Helical" evidence="6">
    <location>
        <begin position="73"/>
        <end position="90"/>
    </location>
</feature>
<protein>
    <submittedName>
        <fullName evidence="9">MFS transporter</fullName>
    </submittedName>
</protein>
<dbReference type="EMBL" id="RHHN01000063">
    <property type="protein sequence ID" value="RNB51652.1"/>
    <property type="molecule type" value="Genomic_DNA"/>
</dbReference>
<keyword evidence="5 6" id="KW-0472">Membrane</keyword>
<keyword evidence="3 6" id="KW-0812">Transmembrane</keyword>
<feature type="transmembrane region" description="Helical" evidence="6">
    <location>
        <begin position="35"/>
        <end position="61"/>
    </location>
</feature>
<evidence type="ECO:0000256" key="6">
    <source>
        <dbReference type="SAM" id="Phobius"/>
    </source>
</evidence>
<organism evidence="9 10">
    <name type="scientific">Brevibacillus agri</name>
    <dbReference type="NCBI Taxonomy" id="51101"/>
    <lineage>
        <taxon>Bacteria</taxon>
        <taxon>Bacillati</taxon>
        <taxon>Bacillota</taxon>
        <taxon>Bacilli</taxon>
        <taxon>Bacillales</taxon>
        <taxon>Paenibacillaceae</taxon>
        <taxon>Brevibacillus</taxon>
    </lineage>
</organism>
<dbReference type="InterPro" id="IPR036259">
    <property type="entry name" value="MFS_trans_sf"/>
</dbReference>
<evidence type="ECO:0000256" key="3">
    <source>
        <dbReference type="ARBA" id="ARBA00022692"/>
    </source>
</evidence>
<keyword evidence="4 6" id="KW-1133">Transmembrane helix</keyword>
<evidence type="ECO:0000313" key="10">
    <source>
        <dbReference type="Proteomes" id="UP000276178"/>
    </source>
</evidence>
<evidence type="ECO:0000256" key="4">
    <source>
        <dbReference type="ARBA" id="ARBA00022989"/>
    </source>
</evidence>
<keyword evidence="11" id="KW-1185">Reference proteome</keyword>
<evidence type="ECO:0000313" key="11">
    <source>
        <dbReference type="Proteomes" id="UP000317180"/>
    </source>
</evidence>
<dbReference type="InterPro" id="IPR052524">
    <property type="entry name" value="MFS_Cyanate_Porter"/>
</dbReference>
<feature type="transmembrane region" description="Helical" evidence="6">
    <location>
        <begin position="96"/>
        <end position="118"/>
    </location>
</feature>
<feature type="transmembrane region" description="Helical" evidence="6">
    <location>
        <begin position="130"/>
        <end position="152"/>
    </location>
</feature>
<keyword evidence="2" id="KW-0813">Transport</keyword>
<feature type="transmembrane region" description="Helical" evidence="6">
    <location>
        <begin position="323"/>
        <end position="346"/>
    </location>
</feature>
<feature type="transmembrane region" description="Helical" evidence="6">
    <location>
        <begin position="158"/>
        <end position="180"/>
    </location>
</feature>
<comment type="caution">
    <text evidence="9">The sequence shown here is derived from an EMBL/GenBank/DDBJ whole genome shotgun (WGS) entry which is preliminary data.</text>
</comment>